<dbReference type="RefSeq" id="WP_269894776.1">
    <property type="nucleotide sequence ID" value="NZ_JAPZPY010000006.1"/>
</dbReference>
<dbReference type="EMBL" id="JAPZPY010000006">
    <property type="protein sequence ID" value="MCZ8380113.1"/>
    <property type="molecule type" value="Genomic_DNA"/>
</dbReference>
<keyword evidence="2" id="KW-1185">Reference proteome</keyword>
<gene>
    <name evidence="1" type="ORF">O6P37_14670</name>
</gene>
<evidence type="ECO:0008006" key="3">
    <source>
        <dbReference type="Google" id="ProtNLM"/>
    </source>
</evidence>
<comment type="caution">
    <text evidence="1">The sequence shown here is derived from an EMBL/GenBank/DDBJ whole genome shotgun (WGS) entry which is preliminary data.</text>
</comment>
<sequence>MSNVLQPLDQAVFDIERATGTANLLQCAWILPGAVNRRGLEHFHQRLRRDVLASRRIERSPLPFGRHRWVASSRMSDIEFVTTARPRSDFSDWLNEQPGIMLDPEHGPGWHLAALPFTDGGSGVSLVISHCLTDGIGLCDALVNAAGDGDADANWPDAASRRRSRALREDLRQTVRDTPAVGRAGAAVLRMGRQERESAEPTLPEHTGGDEMVVIPRATIFVDAGDWDSRAETLGGTSNTLLAAFAARLATGLRRVTADGLVTLDMPVNERTPGDTRAGAVRDAHVTVDPTSATTDLSGMRTAIKHALMQHRETADDEMALMPLVPLLPRRVLRRMVNVVHGSATRVVSSNLGAIDEAANRPDGTEAAYFAMMWKYPHVTRELLHQGGGILALLSGRLHGRVFVSVFAYQPGHSNDQLPQRLVDTLREFSLTGTVL</sequence>
<name>A0ABT4PUA9_9MYCO</name>
<reference evidence="1" key="1">
    <citation type="submission" date="2022-12" db="EMBL/GenBank/DDBJ databases">
        <authorList>
            <person name="Deng Y."/>
            <person name="Zhang Y.-Q."/>
        </authorList>
    </citation>
    <scope>NUCLEOTIDE SEQUENCE</scope>
    <source>
        <strain evidence="1">CPCC 205372</strain>
    </source>
</reference>
<protein>
    <recommendedName>
        <fullName evidence="3">Fatty acyl-AMP ligase FadD28 and polyketide synthase</fullName>
    </recommendedName>
</protein>
<evidence type="ECO:0000313" key="1">
    <source>
        <dbReference type="EMBL" id="MCZ8380113.1"/>
    </source>
</evidence>
<organism evidence="1 2">
    <name type="scientific">Mycobacterium hippophais</name>
    <dbReference type="NCBI Taxonomy" id="3016340"/>
    <lineage>
        <taxon>Bacteria</taxon>
        <taxon>Bacillati</taxon>
        <taxon>Actinomycetota</taxon>
        <taxon>Actinomycetes</taxon>
        <taxon>Mycobacteriales</taxon>
        <taxon>Mycobacteriaceae</taxon>
        <taxon>Mycobacterium</taxon>
    </lineage>
</organism>
<proteinExistence type="predicted"/>
<dbReference type="Proteomes" id="UP001142153">
    <property type="component" value="Unassembled WGS sequence"/>
</dbReference>
<evidence type="ECO:0000313" key="2">
    <source>
        <dbReference type="Proteomes" id="UP001142153"/>
    </source>
</evidence>
<accession>A0ABT4PUA9</accession>